<dbReference type="SMART" id="SM00093">
    <property type="entry name" value="SERPIN"/>
    <property type="match status" value="1"/>
</dbReference>
<name>A0AAV7DL30_ENGPU</name>
<protein>
    <recommendedName>
        <fullName evidence="4">Serpin domain-containing protein</fullName>
    </recommendedName>
</protein>
<feature type="chain" id="PRO_5043406409" description="Serpin domain-containing protein" evidence="3">
    <location>
        <begin position="19"/>
        <end position="485"/>
    </location>
</feature>
<dbReference type="PANTHER" id="PTHR11461">
    <property type="entry name" value="SERINE PROTEASE INHIBITOR, SERPIN"/>
    <property type="match status" value="1"/>
</dbReference>
<comment type="caution">
    <text evidence="5">The sequence shown here is derived from an EMBL/GenBank/DDBJ whole genome shotgun (WGS) entry which is preliminary data.</text>
</comment>
<keyword evidence="3" id="KW-0732">Signal</keyword>
<feature type="signal peptide" evidence="3">
    <location>
        <begin position="1"/>
        <end position="18"/>
    </location>
</feature>
<dbReference type="FunFam" id="2.30.39.10:FF:000002">
    <property type="entry name" value="Serpin family D member 1"/>
    <property type="match status" value="1"/>
</dbReference>
<dbReference type="Gene3D" id="3.30.497.10">
    <property type="entry name" value="Antithrombin, subunit I, domain 2"/>
    <property type="match status" value="1"/>
</dbReference>
<comment type="similarity">
    <text evidence="1 2">Belongs to the serpin family.</text>
</comment>
<evidence type="ECO:0000313" key="6">
    <source>
        <dbReference type="Proteomes" id="UP000824782"/>
    </source>
</evidence>
<dbReference type="Gene3D" id="2.30.39.10">
    <property type="entry name" value="Alpha-1-antitrypsin, domain 1"/>
    <property type="match status" value="1"/>
</dbReference>
<dbReference type="SUPFAM" id="SSF56574">
    <property type="entry name" value="Serpins"/>
    <property type="match status" value="1"/>
</dbReference>
<dbReference type="PANTHER" id="PTHR11461:SF30">
    <property type="entry name" value="HEPARIN COFACTOR 2"/>
    <property type="match status" value="1"/>
</dbReference>
<dbReference type="InterPro" id="IPR023795">
    <property type="entry name" value="Serpin_CS"/>
</dbReference>
<dbReference type="InterPro" id="IPR000215">
    <property type="entry name" value="Serpin_fam"/>
</dbReference>
<evidence type="ECO:0000256" key="1">
    <source>
        <dbReference type="ARBA" id="ARBA00009500"/>
    </source>
</evidence>
<dbReference type="InterPro" id="IPR036186">
    <property type="entry name" value="Serpin_sf"/>
</dbReference>
<dbReference type="EMBL" id="WNYA01000001">
    <property type="protein sequence ID" value="KAG8597261.1"/>
    <property type="molecule type" value="Genomic_DNA"/>
</dbReference>
<dbReference type="PROSITE" id="PS00284">
    <property type="entry name" value="SERPIN"/>
    <property type="match status" value="1"/>
</dbReference>
<sequence length="485" mass="55025">MILLQIATCFLLISSTLCGVKDLNEHFNAGDGSLGARGLPPQSAMSLQDDTVTNDLIPEGDDDEDYLDFDKIFGEDEDYSEIIDALPEITGDDKTQGNIYELFPGKTRIQRLSIINAKFGFHLYRAIRENTQPTDNVLLAPVGVSTAMATISMGTEGQTLAEIFSTLGFKEFINASTKYDQTTMHSVFKKLTHRLFRRNFGYTLRSVNDIYIRHDFPINKDYQDKLKNYYYAEAQTGDFEDKAFLHKVNQRIQTLTKGLIKEALANLSPNILMLLINSIYFKGTWENKFPLEQTYNANFRVSEKEVVKVPMMKLKGSFLFAVDSELDCEVLQLPYVGNISMLIVVPHKLSGMKLLEKQLSPHLIDRWQKSMTNRTREVHLPRFKLEKNYNLKDALNNMGVKDLFTSRADFSGITDEDINIGLFQQQGSITVNEEGTQAGAITVVGFTPLSIQTRFIADRPFLFLIYEHRTDCLVFFGKVANPTKS</sequence>
<dbReference type="GO" id="GO:0004867">
    <property type="term" value="F:serine-type endopeptidase inhibitor activity"/>
    <property type="evidence" value="ECO:0007669"/>
    <property type="project" value="InterPro"/>
</dbReference>
<gene>
    <name evidence="5" type="ORF">GDO81_002225</name>
</gene>
<dbReference type="PRINTS" id="PR00780">
    <property type="entry name" value="LEUSERPINII"/>
</dbReference>
<organism evidence="5 6">
    <name type="scientific">Engystomops pustulosus</name>
    <name type="common">Tungara frog</name>
    <name type="synonym">Physalaemus pustulosus</name>
    <dbReference type="NCBI Taxonomy" id="76066"/>
    <lineage>
        <taxon>Eukaryota</taxon>
        <taxon>Metazoa</taxon>
        <taxon>Chordata</taxon>
        <taxon>Craniata</taxon>
        <taxon>Vertebrata</taxon>
        <taxon>Euteleostomi</taxon>
        <taxon>Amphibia</taxon>
        <taxon>Batrachia</taxon>
        <taxon>Anura</taxon>
        <taxon>Neobatrachia</taxon>
        <taxon>Hyloidea</taxon>
        <taxon>Leptodactylidae</taxon>
        <taxon>Leiuperinae</taxon>
        <taxon>Engystomops</taxon>
    </lineage>
</organism>
<dbReference type="GO" id="GO:0005615">
    <property type="term" value="C:extracellular space"/>
    <property type="evidence" value="ECO:0007669"/>
    <property type="project" value="InterPro"/>
</dbReference>
<dbReference type="InterPro" id="IPR042185">
    <property type="entry name" value="Serpin_sf_2"/>
</dbReference>
<dbReference type="AlphaFoldDB" id="A0AAV7DL30"/>
<reference evidence="5" key="1">
    <citation type="thesis" date="2020" institute="ProQuest LLC" country="789 East Eisenhower Parkway, Ann Arbor, MI, USA">
        <title>Comparative Genomics and Chromosome Evolution.</title>
        <authorList>
            <person name="Mudd A.B."/>
        </authorList>
    </citation>
    <scope>NUCLEOTIDE SEQUENCE</scope>
    <source>
        <strain evidence="5">237g6f4</strain>
        <tissue evidence="5">Blood</tissue>
    </source>
</reference>
<accession>A0AAV7DL30</accession>
<proteinExistence type="inferred from homology"/>
<evidence type="ECO:0000256" key="3">
    <source>
        <dbReference type="SAM" id="SignalP"/>
    </source>
</evidence>
<keyword evidence="6" id="KW-1185">Reference proteome</keyword>
<dbReference type="Proteomes" id="UP000824782">
    <property type="component" value="Unassembled WGS sequence"/>
</dbReference>
<dbReference type="InterPro" id="IPR023796">
    <property type="entry name" value="Serpin_dom"/>
</dbReference>
<dbReference type="InterPro" id="IPR042178">
    <property type="entry name" value="Serpin_sf_1"/>
</dbReference>
<evidence type="ECO:0000256" key="2">
    <source>
        <dbReference type="RuleBase" id="RU000411"/>
    </source>
</evidence>
<evidence type="ECO:0000259" key="4">
    <source>
        <dbReference type="SMART" id="SM00093"/>
    </source>
</evidence>
<dbReference type="Pfam" id="PF00079">
    <property type="entry name" value="Serpin"/>
    <property type="match status" value="1"/>
</dbReference>
<evidence type="ECO:0000313" key="5">
    <source>
        <dbReference type="EMBL" id="KAG8597261.1"/>
    </source>
</evidence>
<feature type="domain" description="Serpin" evidence="4">
    <location>
        <begin position="121"/>
        <end position="482"/>
    </location>
</feature>